<organism evidence="1">
    <name type="scientific">Mizugakiibacter sediminis</name>
    <dbReference type="NCBI Taxonomy" id="1475481"/>
    <lineage>
        <taxon>Bacteria</taxon>
        <taxon>Pseudomonadati</taxon>
        <taxon>Pseudomonadota</taxon>
        <taxon>Gammaproteobacteria</taxon>
        <taxon>Lysobacterales</taxon>
        <taxon>Rhodanobacteraceae</taxon>
        <taxon>Mizugakiibacter</taxon>
    </lineage>
</organism>
<proteinExistence type="predicted"/>
<dbReference type="EMBL" id="DF970150">
    <property type="protein sequence ID" value="GAP65082.1"/>
    <property type="molecule type" value="Genomic_DNA"/>
</dbReference>
<dbReference type="RefSeq" id="WP_187300535.1">
    <property type="nucleotide sequence ID" value="NZ_DF970150.1"/>
</dbReference>
<evidence type="ECO:0000313" key="2">
    <source>
        <dbReference type="Proteomes" id="UP000253740"/>
    </source>
</evidence>
<dbReference type="AlphaFoldDB" id="A0A0K8QKS1"/>
<protein>
    <submittedName>
        <fullName evidence="1">Uncharacterized protein</fullName>
    </submittedName>
</protein>
<evidence type="ECO:0000313" key="1">
    <source>
        <dbReference type="EMBL" id="GAP65082.1"/>
    </source>
</evidence>
<sequence length="174" mass="19238">MAGTDTGPEGAIMNIAKCVAWMLAAVLAAMAGASRADEPKQIVKADNAQDFAVVVAAVRQEMQTGGRYEFVPEAERSTIDTRLADMSALFQKRGTVEAMTADEKVRLMNDQSEINAILTRRDSERLICKREAPTGSHLTRSVCRTYGEIERAQHDSWRYLEDRRMQATQNRGGG</sequence>
<accession>A0A0K8QKS1</accession>
<reference evidence="1" key="1">
    <citation type="submission" date="2015-08" db="EMBL/GenBank/DDBJ databases">
        <title>Complete DNA Sequence of Pseudomonas syringae pv. actinidiae, the Causal Agent of Kiwifruit Canker Disease.</title>
        <authorList>
            <person name="Rikkerink E.H.A."/>
            <person name="Fineran P.C."/>
        </authorList>
    </citation>
    <scope>NUCLEOTIDE SEQUENCE</scope>
    <source>
        <strain evidence="1">SkMP5</strain>
    </source>
</reference>
<gene>
    <name evidence="1" type="ORF">MBSD_n0371</name>
</gene>
<dbReference type="STRING" id="1475481.GCA_000953855_00377"/>
<name>A0A0K8QKS1_9GAMM</name>
<dbReference type="Proteomes" id="UP000253740">
    <property type="component" value="Unassembled WGS sequence"/>
</dbReference>
<keyword evidence="2" id="KW-1185">Reference proteome</keyword>